<sequence length="292" mass="34179">MYRKVMKMILSKRFKNRRKELGFTQKELAEGICEQSLISRVEKLGVAPTSDILFALSQRLQVSMDYFFDESVSDKAPDITVFKRLVDKALFTRSYDQLAYLVEAEKQKEAVHSQESSEYLTYLACIVDFHHYHKEDIAIGCMEELSHRISKKSSFYLDVYNSLVNFYALASRDEDLDGLYEGISEKLSHLDISNTECFHKYIKIRYNHAHYLFKRKRQSQAIDELTDLIETLRDKKSCYFLADMLCLIANVGEGFLSKDEILSYYREAECLFKFFGPQNSYLSLKEYLSKVI</sequence>
<dbReference type="InterPro" id="IPR001387">
    <property type="entry name" value="Cro/C1-type_HTH"/>
</dbReference>
<evidence type="ECO:0000313" key="3">
    <source>
        <dbReference type="Proteomes" id="UP000002359"/>
    </source>
</evidence>
<organism evidence="2 3">
    <name type="scientific">Streptococcus suis (strain GZ1)</name>
    <dbReference type="NCBI Taxonomy" id="423211"/>
    <lineage>
        <taxon>Bacteria</taxon>
        <taxon>Bacillati</taxon>
        <taxon>Bacillota</taxon>
        <taxon>Bacilli</taxon>
        <taxon>Lactobacillales</taxon>
        <taxon>Streptococcaceae</taxon>
        <taxon>Streptococcus</taxon>
    </lineage>
</organism>
<dbReference type="AlphaFoldDB" id="D5AFS1"/>
<protein>
    <submittedName>
        <fullName evidence="2">Transcriptional activator</fullName>
    </submittedName>
</protein>
<dbReference type="KEGG" id="ssw:SSGZ1_0221"/>
<dbReference type="PROSITE" id="PS50943">
    <property type="entry name" value="HTH_CROC1"/>
    <property type="match status" value="1"/>
</dbReference>
<accession>D5AFS1</accession>
<dbReference type="PATRIC" id="fig|423211.3.peg.220"/>
<evidence type="ECO:0000259" key="1">
    <source>
        <dbReference type="PROSITE" id="PS50943"/>
    </source>
</evidence>
<dbReference type="InterPro" id="IPR011990">
    <property type="entry name" value="TPR-like_helical_dom_sf"/>
</dbReference>
<dbReference type="InterPro" id="IPR010982">
    <property type="entry name" value="Lambda_DNA-bd_dom_sf"/>
</dbReference>
<dbReference type="PANTHER" id="PTHR37038">
    <property type="entry name" value="TRANSCRIPTIONAL REGULATOR-RELATED"/>
    <property type="match status" value="1"/>
</dbReference>
<dbReference type="PANTHER" id="PTHR37038:SF14">
    <property type="entry name" value="TRANSCRIPTIONAL ACTIVATOR"/>
    <property type="match status" value="1"/>
</dbReference>
<dbReference type="Proteomes" id="UP000002359">
    <property type="component" value="Chromosome"/>
</dbReference>
<dbReference type="SUPFAM" id="SSF47413">
    <property type="entry name" value="lambda repressor-like DNA-binding domains"/>
    <property type="match status" value="1"/>
</dbReference>
<dbReference type="GeneID" id="8154301"/>
<name>D5AFS1_STRGZ</name>
<dbReference type="SMART" id="SM00530">
    <property type="entry name" value="HTH_XRE"/>
    <property type="match status" value="1"/>
</dbReference>
<dbReference type="Pfam" id="PF18768">
    <property type="entry name" value="RNPP_C"/>
    <property type="match status" value="1"/>
</dbReference>
<dbReference type="InterPro" id="IPR053163">
    <property type="entry name" value="HTH-type_regulator_Rgg"/>
</dbReference>
<reference evidence="2 3" key="1">
    <citation type="journal article" date="2009" name="J. Infect. Dis.">
        <title>Clinical, experimental, and genomic differences between intermediately pathogenic, highly pathogenic, and epidemic Streptococcus suis.</title>
        <authorList>
            <person name="Ye C."/>
            <person name="Zheng H."/>
            <person name="Zhang J."/>
            <person name="Jing H."/>
            <person name="Wang L."/>
            <person name="Xiong Y."/>
            <person name="Wang W."/>
            <person name="Zhou Z."/>
            <person name="Sun Q."/>
            <person name="Luo X."/>
            <person name="Du H."/>
            <person name="Gottschalk M."/>
            <person name="Xu J."/>
        </authorList>
    </citation>
    <scope>NUCLEOTIDE SEQUENCE [LARGE SCALE GENOMIC DNA]</scope>
    <source>
        <strain evidence="2 3">GZ1</strain>
    </source>
</reference>
<dbReference type="InterPro" id="IPR041315">
    <property type="entry name" value="PlcR_TPR"/>
</dbReference>
<dbReference type="Pfam" id="PF01381">
    <property type="entry name" value="HTH_3"/>
    <property type="match status" value="1"/>
</dbReference>
<dbReference type="HOGENOM" id="CLU_053304_1_1_9"/>
<dbReference type="Gene3D" id="1.25.40.10">
    <property type="entry name" value="Tetratricopeptide repeat domain"/>
    <property type="match status" value="1"/>
</dbReference>
<dbReference type="GO" id="GO:0003677">
    <property type="term" value="F:DNA binding"/>
    <property type="evidence" value="ECO:0007669"/>
    <property type="project" value="InterPro"/>
</dbReference>
<dbReference type="EMBL" id="CP000837">
    <property type="protein sequence ID" value="ADE30686.1"/>
    <property type="molecule type" value="Genomic_DNA"/>
</dbReference>
<gene>
    <name evidence="2" type="ordered locus">SSGZ1_0221</name>
</gene>
<dbReference type="CDD" id="cd00093">
    <property type="entry name" value="HTH_XRE"/>
    <property type="match status" value="1"/>
</dbReference>
<proteinExistence type="predicted"/>
<dbReference type="RefSeq" id="WP_014635840.1">
    <property type="nucleotide sequence ID" value="NC_017617.1"/>
</dbReference>
<feature type="domain" description="HTH cro/C1-type" evidence="1">
    <location>
        <begin position="14"/>
        <end position="67"/>
    </location>
</feature>
<evidence type="ECO:0000313" key="2">
    <source>
        <dbReference type="EMBL" id="ADE30686.1"/>
    </source>
</evidence>